<dbReference type="EMBL" id="JACICY010000012">
    <property type="protein sequence ID" value="MBB3862294.1"/>
    <property type="molecule type" value="Genomic_DNA"/>
</dbReference>
<name>A0A7W6EXX3_9SPHN</name>
<evidence type="ECO:0000313" key="1">
    <source>
        <dbReference type="EMBL" id="MBB3862294.1"/>
    </source>
</evidence>
<comment type="caution">
    <text evidence="1">The sequence shown here is derived from an EMBL/GenBank/DDBJ whole genome shotgun (WGS) entry which is preliminary data.</text>
</comment>
<protein>
    <submittedName>
        <fullName evidence="1">Uncharacterized protein</fullName>
    </submittedName>
</protein>
<reference evidence="1 2" key="1">
    <citation type="submission" date="2020-08" db="EMBL/GenBank/DDBJ databases">
        <title>Genomic Encyclopedia of Type Strains, Phase IV (KMG-IV): sequencing the most valuable type-strain genomes for metagenomic binning, comparative biology and taxonomic classification.</title>
        <authorList>
            <person name="Goeker M."/>
        </authorList>
    </citation>
    <scope>NUCLEOTIDE SEQUENCE [LARGE SCALE GENOMIC DNA]</scope>
    <source>
        <strain evidence="1 2">DSM 14552</strain>
    </source>
</reference>
<organism evidence="1 2">
    <name type="scientific">Novosphingobium hassiacum</name>
    <dbReference type="NCBI Taxonomy" id="173676"/>
    <lineage>
        <taxon>Bacteria</taxon>
        <taxon>Pseudomonadati</taxon>
        <taxon>Pseudomonadota</taxon>
        <taxon>Alphaproteobacteria</taxon>
        <taxon>Sphingomonadales</taxon>
        <taxon>Sphingomonadaceae</taxon>
        <taxon>Novosphingobium</taxon>
    </lineage>
</organism>
<accession>A0A7W6EXX3</accession>
<proteinExistence type="predicted"/>
<gene>
    <name evidence="1" type="ORF">GGQ88_003594</name>
</gene>
<dbReference type="Proteomes" id="UP000562395">
    <property type="component" value="Unassembled WGS sequence"/>
</dbReference>
<keyword evidence="2" id="KW-1185">Reference proteome</keyword>
<dbReference type="AlphaFoldDB" id="A0A7W6EXX3"/>
<dbReference type="RefSeq" id="WP_183614798.1">
    <property type="nucleotide sequence ID" value="NZ_JACICY010000012.1"/>
</dbReference>
<sequence>MGDRAPFHITIGGTLPREHLATFAGHAADYDLRTEWDGEPFDPAVLPEGEPLELYGTELNGGQIPDIDNFCAEHGLPFRRWSGGCLGAFLPEIILFDGASRMRDYTASEDEYVLFPPSWIRSFTRLRDLKRAIDRAEVTIPAFVVSGNVSNDRD</sequence>
<evidence type="ECO:0000313" key="2">
    <source>
        <dbReference type="Proteomes" id="UP000562395"/>
    </source>
</evidence>